<keyword evidence="3" id="KW-1185">Reference proteome</keyword>
<dbReference type="EMBL" id="MPGH01000088">
    <property type="protein sequence ID" value="OLN87879.1"/>
    <property type="molecule type" value="Genomic_DNA"/>
</dbReference>
<comment type="caution">
    <text evidence="2">The sequence shown here is derived from an EMBL/GenBank/DDBJ whole genome shotgun (WGS) entry which is preliminary data.</text>
</comment>
<sequence length="330" mass="37149">MEQHVEAILFNPRGAISSDSKTRSSEGLASDLPFHQPYRKDSTIVSPNLRPSPLRPSLRLGCTSPRGSNSPSTKQNLSLSTLNSLNSFEQLYHEKAYLTLSLHNQNEREIQLMRRLSILQDKFENGQASDERRNSRKKMAMLKSKIIETTAQKKVILLRLDDIYLELQSRHTWIQVRSELYEARYSSCYTGSPNNAYPSTPSDVTSMIPTPLDAASPAFFPMRHHPIYAWEAAPTHSSYTTDYVPPIDPWTNDDENLDLNADNLGNRGLQFAYEVQNPGSQSADDGVSYVSGSFLATLKERRLSLPPLRCLWPGSQETCELDFTANSGFS</sequence>
<dbReference type="AlphaFoldDB" id="A0A1Q8RU28"/>
<reference evidence="2 3" key="1">
    <citation type="submission" date="2016-11" db="EMBL/GenBank/DDBJ databases">
        <title>Draft Genome Assembly of Colletotrichum chlorophyti a pathogen of herbaceous plants.</title>
        <authorList>
            <person name="Gan P."/>
            <person name="Narusaka M."/>
            <person name="Tsushima A."/>
            <person name="Narusaka Y."/>
            <person name="Takano Y."/>
            <person name="Shirasu K."/>
        </authorList>
    </citation>
    <scope>NUCLEOTIDE SEQUENCE [LARGE SCALE GENOMIC DNA]</scope>
    <source>
        <strain evidence="2 3">NTL11</strain>
    </source>
</reference>
<dbReference type="Proteomes" id="UP000186583">
    <property type="component" value="Unassembled WGS sequence"/>
</dbReference>
<accession>A0A1Q8RU28</accession>
<dbReference type="OrthoDB" id="5226586at2759"/>
<evidence type="ECO:0000313" key="2">
    <source>
        <dbReference type="EMBL" id="OLN87879.1"/>
    </source>
</evidence>
<feature type="compositionally biased region" description="Low complexity" evidence="1">
    <location>
        <begin position="46"/>
        <end position="60"/>
    </location>
</feature>
<evidence type="ECO:0000256" key="1">
    <source>
        <dbReference type="SAM" id="MobiDB-lite"/>
    </source>
</evidence>
<gene>
    <name evidence="2" type="ORF">CCHL11_00338</name>
</gene>
<feature type="compositionally biased region" description="Polar residues" evidence="1">
    <location>
        <begin position="65"/>
        <end position="75"/>
    </location>
</feature>
<proteinExistence type="predicted"/>
<evidence type="ECO:0000313" key="3">
    <source>
        <dbReference type="Proteomes" id="UP000186583"/>
    </source>
</evidence>
<feature type="region of interest" description="Disordered" evidence="1">
    <location>
        <begin position="15"/>
        <end position="77"/>
    </location>
</feature>
<organism evidence="2 3">
    <name type="scientific">Colletotrichum chlorophyti</name>
    <dbReference type="NCBI Taxonomy" id="708187"/>
    <lineage>
        <taxon>Eukaryota</taxon>
        <taxon>Fungi</taxon>
        <taxon>Dikarya</taxon>
        <taxon>Ascomycota</taxon>
        <taxon>Pezizomycotina</taxon>
        <taxon>Sordariomycetes</taxon>
        <taxon>Hypocreomycetidae</taxon>
        <taxon>Glomerellales</taxon>
        <taxon>Glomerellaceae</taxon>
        <taxon>Colletotrichum</taxon>
    </lineage>
</organism>
<protein>
    <submittedName>
        <fullName evidence="2">Uncharacterized protein</fullName>
    </submittedName>
</protein>
<name>A0A1Q8RU28_9PEZI</name>